<dbReference type="STRING" id="1051890.A0A3N4M221"/>
<accession>A0A3N4M221</accession>
<feature type="compositionally biased region" description="Basic and acidic residues" evidence="1">
    <location>
        <begin position="910"/>
        <end position="923"/>
    </location>
</feature>
<evidence type="ECO:0000313" key="3">
    <source>
        <dbReference type="Proteomes" id="UP000267821"/>
    </source>
</evidence>
<feature type="compositionally biased region" description="Low complexity" evidence="1">
    <location>
        <begin position="659"/>
        <end position="676"/>
    </location>
</feature>
<gene>
    <name evidence="2" type="ORF">L211DRAFT_780276</name>
</gene>
<keyword evidence="3" id="KW-1185">Reference proteome</keyword>
<feature type="region of interest" description="Disordered" evidence="1">
    <location>
        <begin position="145"/>
        <end position="167"/>
    </location>
</feature>
<dbReference type="InParanoid" id="A0A3N4M221"/>
<dbReference type="EMBL" id="ML121532">
    <property type="protein sequence ID" value="RPB26991.1"/>
    <property type="molecule type" value="Genomic_DNA"/>
</dbReference>
<proteinExistence type="predicted"/>
<feature type="region of interest" description="Disordered" evidence="1">
    <location>
        <begin position="589"/>
        <end position="734"/>
    </location>
</feature>
<protein>
    <recommendedName>
        <fullName evidence="4">High-temperature-induced dauer-formation protein</fullName>
    </recommendedName>
</protein>
<feature type="region of interest" description="Disordered" evidence="1">
    <location>
        <begin position="885"/>
        <end position="923"/>
    </location>
</feature>
<dbReference type="GO" id="GO:0000138">
    <property type="term" value="C:Golgi trans cisterna"/>
    <property type="evidence" value="ECO:0007669"/>
    <property type="project" value="TreeGrafter"/>
</dbReference>
<dbReference type="Pfam" id="PF12722">
    <property type="entry name" value="Hid1"/>
    <property type="match status" value="1"/>
</dbReference>
<dbReference type="OrthoDB" id="432953at2759"/>
<feature type="compositionally biased region" description="Polar residues" evidence="1">
    <location>
        <begin position="712"/>
        <end position="734"/>
    </location>
</feature>
<dbReference type="PANTHER" id="PTHR21575:SF12">
    <property type="entry name" value="PROTEIN HID1"/>
    <property type="match status" value="1"/>
</dbReference>
<sequence length="923" mass="102987">MGAGDSKLSFKKDVFRLSEEHNIPANDPYWLSFWELPESAADVFTLFSSADIRRTRDAHLENLETLILVVTSRLFTLRHHPSFPDPEIAPERDVLNCIRILTRLLPFIYEKENLAEWERKFFWGSRRKRTRKASITKTEVIFDEAVETNTTEGEQPPVAPSNPGETDYETVQPLMEELIDTLVDMLFYVRFTLPKSYGAESQTKVPYTIWQSGVGSNTPVPSSKELESNKIETLRLLLSITSQCMFIPANLLPVQGTRALTYLVTMSEKRVVLSLLCSLLNTTLKYNPASWRVPYDHIVFSDPRRVLVTYSLQLLLVLLLYPVPECTGDIKNSYRHWLGRLHRTQDFQFMVDGMSRILSQPMQAHTSYLPGSQKALKWAPEMIMLFWETLQVNKRFRSFIIDTDRAYDFVVLILFYALEHRLDPSKSGVVRMCIFVLQTLSAEQKFGICLNKRFEEQNTLPQSMIIPGFSGTFADYLIISIYNLITTSKGKLSAVYPALLATVANIAPHVKNLSGSASSKLIQLFASMSTPEFLLANESNHTLLSSLLESMNAIIEHQYSENPNFVYAILRSSKRFEALRNFTLESGQEEIDRQTRLKKDRGETSPKTSFESIPETPSRTAPPRTLHVQEEQTPFAIGDDEESDEEVGKKKGEEEDAAAAKIGTPTPTPLVTSPTTTSPPPGARPLSSPVEDAVPYQLRGMSEKARGKMPERSNSTASLASQIPASATGTCTPTGRFTPTPAWIETWLPHLQLHTLLTIINLLEPEVRATLARANVPGADPNTTNAILNLIRSAPVAQQLEASAIRTHLFEWSHLALGWYESLLWGFIFVSEMDVSKGTVGVWNGTTIKLFKVKETKSEGVSLLAPRGAVDALGTTLVERLGSVGRQVSGGGTGAGGDRAGRRSISSDNGGERRSEERGGHVI</sequence>
<evidence type="ECO:0008006" key="4">
    <source>
        <dbReference type="Google" id="ProtNLM"/>
    </source>
</evidence>
<dbReference type="GO" id="GO:0005797">
    <property type="term" value="C:Golgi medial cisterna"/>
    <property type="evidence" value="ECO:0007669"/>
    <property type="project" value="TreeGrafter"/>
</dbReference>
<reference evidence="2 3" key="1">
    <citation type="journal article" date="2018" name="Nat. Ecol. Evol.">
        <title>Pezizomycetes genomes reveal the molecular basis of ectomycorrhizal truffle lifestyle.</title>
        <authorList>
            <person name="Murat C."/>
            <person name="Payen T."/>
            <person name="Noel B."/>
            <person name="Kuo A."/>
            <person name="Morin E."/>
            <person name="Chen J."/>
            <person name="Kohler A."/>
            <person name="Krizsan K."/>
            <person name="Balestrini R."/>
            <person name="Da Silva C."/>
            <person name="Montanini B."/>
            <person name="Hainaut M."/>
            <person name="Levati E."/>
            <person name="Barry K.W."/>
            <person name="Belfiori B."/>
            <person name="Cichocki N."/>
            <person name="Clum A."/>
            <person name="Dockter R.B."/>
            <person name="Fauchery L."/>
            <person name="Guy J."/>
            <person name="Iotti M."/>
            <person name="Le Tacon F."/>
            <person name="Lindquist E.A."/>
            <person name="Lipzen A."/>
            <person name="Malagnac F."/>
            <person name="Mello A."/>
            <person name="Molinier V."/>
            <person name="Miyauchi S."/>
            <person name="Poulain J."/>
            <person name="Riccioni C."/>
            <person name="Rubini A."/>
            <person name="Sitrit Y."/>
            <person name="Splivallo R."/>
            <person name="Traeger S."/>
            <person name="Wang M."/>
            <person name="Zifcakova L."/>
            <person name="Wipf D."/>
            <person name="Zambonelli A."/>
            <person name="Paolocci F."/>
            <person name="Nowrousian M."/>
            <person name="Ottonello S."/>
            <person name="Baldrian P."/>
            <person name="Spatafora J.W."/>
            <person name="Henrissat B."/>
            <person name="Nagy L.G."/>
            <person name="Aury J.M."/>
            <person name="Wincker P."/>
            <person name="Grigoriev I.V."/>
            <person name="Bonfante P."/>
            <person name="Martin F.M."/>
        </authorList>
    </citation>
    <scope>NUCLEOTIDE SEQUENCE [LARGE SCALE GENOMIC DNA]</scope>
    <source>
        <strain evidence="2 3">ATCC MYA-4762</strain>
    </source>
</reference>
<evidence type="ECO:0000256" key="1">
    <source>
        <dbReference type="SAM" id="MobiDB-lite"/>
    </source>
</evidence>
<dbReference type="AlphaFoldDB" id="A0A3N4M221"/>
<dbReference type="InterPro" id="IPR026705">
    <property type="entry name" value="Hid-1/Ecm30"/>
</dbReference>
<feature type="compositionally biased region" description="Polar residues" evidence="1">
    <location>
        <begin position="605"/>
        <end position="619"/>
    </location>
</feature>
<evidence type="ECO:0000313" key="2">
    <source>
        <dbReference type="EMBL" id="RPB26991.1"/>
    </source>
</evidence>
<dbReference type="Proteomes" id="UP000267821">
    <property type="component" value="Unassembled WGS sequence"/>
</dbReference>
<feature type="compositionally biased region" description="Basic and acidic residues" evidence="1">
    <location>
        <begin position="701"/>
        <end position="711"/>
    </location>
</feature>
<dbReference type="GO" id="GO:0016020">
    <property type="term" value="C:membrane"/>
    <property type="evidence" value="ECO:0007669"/>
    <property type="project" value="TreeGrafter"/>
</dbReference>
<dbReference type="PANTHER" id="PTHR21575">
    <property type="entry name" value="PROTEIN HID1"/>
    <property type="match status" value="1"/>
</dbReference>
<feature type="compositionally biased region" description="Basic and acidic residues" evidence="1">
    <location>
        <begin position="590"/>
        <end position="604"/>
    </location>
</feature>
<name>A0A3N4M221_9PEZI</name>
<organism evidence="2 3">
    <name type="scientific">Terfezia boudieri ATCC MYA-4762</name>
    <dbReference type="NCBI Taxonomy" id="1051890"/>
    <lineage>
        <taxon>Eukaryota</taxon>
        <taxon>Fungi</taxon>
        <taxon>Dikarya</taxon>
        <taxon>Ascomycota</taxon>
        <taxon>Pezizomycotina</taxon>
        <taxon>Pezizomycetes</taxon>
        <taxon>Pezizales</taxon>
        <taxon>Pezizaceae</taxon>
        <taxon>Terfezia</taxon>
    </lineage>
</organism>
<feature type="compositionally biased region" description="Gly residues" evidence="1">
    <location>
        <begin position="888"/>
        <end position="898"/>
    </location>
</feature>